<dbReference type="InterPro" id="IPR056021">
    <property type="entry name" value="DUF7600"/>
</dbReference>
<comment type="caution">
    <text evidence="3">The sequence shown here is derived from an EMBL/GenBank/DDBJ whole genome shotgun (WGS) entry which is preliminary data.</text>
</comment>
<name>A0A9P8ZZI1_9PEZI</name>
<protein>
    <recommendedName>
        <fullName evidence="2">DUF7600 domain-containing protein</fullName>
    </recommendedName>
</protein>
<proteinExistence type="predicted"/>
<dbReference type="EMBL" id="JAGPXC010000002">
    <property type="protein sequence ID" value="KAH6657272.1"/>
    <property type="molecule type" value="Genomic_DNA"/>
</dbReference>
<evidence type="ECO:0000313" key="3">
    <source>
        <dbReference type="EMBL" id="KAH6657272.1"/>
    </source>
</evidence>
<sequence length="534" mass="60420">MAATTQPLPVSKLTCGFCGFVSPHFNADPNDVWAPYYRAVYSIGPPDSLSTSKPRLSGVGFHRHDREGNYVPAHAHQRWDELNPHTNSNLAPFDLVRIRDIKPPGPEVPAHEHASYAWGFLFHEACWGVLEQAVKPEEVDLGALWRILCSVPCGSELPNWGHNYGGLYMGTMRDQARGEHFVLLGRNSNLVIPSTFWNPFKVPELERLVSSHRIKEREEREKEAARAGYEDDQRPVSSFGPSGAKESFAALPLELKEMLMCYLKSADAANLRLASRAIASTPLTQHFFQSRFWPDREMAVYFDPFLLPQSEMRGTDWQKLYWLLKIRSKYNRVCLGERNRLRLWGSTIKYLAQAMEQIQCLSTLKGGPDWKWDSNASSLDSDWKICRTAKLQRPMIFGEIGRVVFRAEVELPTDKMIGVFVSLMEFFGSRYITGLRFVFQKSEDMEIGYILKGSEEYLLVYGGLGGFHCATDECGFRGLALVTGHDLVTEYLSWAGNPEALTIFPLESASTAGVRKIRASFDGFRLQALLIPDM</sequence>
<feature type="region of interest" description="Disordered" evidence="1">
    <location>
        <begin position="219"/>
        <end position="241"/>
    </location>
</feature>
<organism evidence="3 4">
    <name type="scientific">Truncatella angustata</name>
    <dbReference type="NCBI Taxonomy" id="152316"/>
    <lineage>
        <taxon>Eukaryota</taxon>
        <taxon>Fungi</taxon>
        <taxon>Dikarya</taxon>
        <taxon>Ascomycota</taxon>
        <taxon>Pezizomycotina</taxon>
        <taxon>Sordariomycetes</taxon>
        <taxon>Xylariomycetidae</taxon>
        <taxon>Amphisphaeriales</taxon>
        <taxon>Sporocadaceae</taxon>
        <taxon>Truncatella</taxon>
    </lineage>
</organism>
<dbReference type="OrthoDB" id="5273847at2759"/>
<evidence type="ECO:0000259" key="2">
    <source>
        <dbReference type="Pfam" id="PF24539"/>
    </source>
</evidence>
<reference evidence="3" key="1">
    <citation type="journal article" date="2021" name="Nat. Commun.">
        <title>Genetic determinants of endophytism in the Arabidopsis root mycobiome.</title>
        <authorList>
            <person name="Mesny F."/>
            <person name="Miyauchi S."/>
            <person name="Thiergart T."/>
            <person name="Pickel B."/>
            <person name="Atanasova L."/>
            <person name="Karlsson M."/>
            <person name="Huettel B."/>
            <person name="Barry K.W."/>
            <person name="Haridas S."/>
            <person name="Chen C."/>
            <person name="Bauer D."/>
            <person name="Andreopoulos W."/>
            <person name="Pangilinan J."/>
            <person name="LaButti K."/>
            <person name="Riley R."/>
            <person name="Lipzen A."/>
            <person name="Clum A."/>
            <person name="Drula E."/>
            <person name="Henrissat B."/>
            <person name="Kohler A."/>
            <person name="Grigoriev I.V."/>
            <person name="Martin F.M."/>
            <person name="Hacquard S."/>
        </authorList>
    </citation>
    <scope>NUCLEOTIDE SEQUENCE</scope>
    <source>
        <strain evidence="3">MPI-SDFR-AT-0073</strain>
    </source>
</reference>
<evidence type="ECO:0000256" key="1">
    <source>
        <dbReference type="SAM" id="MobiDB-lite"/>
    </source>
</evidence>
<evidence type="ECO:0000313" key="4">
    <source>
        <dbReference type="Proteomes" id="UP000758603"/>
    </source>
</evidence>
<gene>
    <name evidence="3" type="ORF">BKA67DRAFT_532487</name>
</gene>
<accession>A0A9P8ZZI1</accession>
<dbReference type="Pfam" id="PF24539">
    <property type="entry name" value="DUF7600"/>
    <property type="match status" value="1"/>
</dbReference>
<feature type="compositionally biased region" description="Basic and acidic residues" evidence="1">
    <location>
        <begin position="219"/>
        <end position="234"/>
    </location>
</feature>
<keyword evidence="4" id="KW-1185">Reference proteome</keyword>
<dbReference type="RefSeq" id="XP_045961506.1">
    <property type="nucleotide sequence ID" value="XM_046099540.1"/>
</dbReference>
<dbReference type="AlphaFoldDB" id="A0A9P8ZZI1"/>
<dbReference type="Proteomes" id="UP000758603">
    <property type="component" value="Unassembled WGS sequence"/>
</dbReference>
<feature type="domain" description="DUF7600" evidence="2">
    <location>
        <begin position="374"/>
        <end position="531"/>
    </location>
</feature>
<dbReference type="GeneID" id="70128432"/>